<evidence type="ECO:0000313" key="1">
    <source>
        <dbReference type="EMBL" id="WKN34432.1"/>
    </source>
</evidence>
<sequence>MAKKTCVVCQGSFEGRTDKAFCSDHCRTAYHNQQRKEKNHYLRKVNKVLTRNRDILQRACPDTKRKVNKALLLQQGFQYGYFTGQYDTQYGHTYYYCYDYGYRVVNEEEVIVVRLQPNVQQHLDSIVREDAPGYGSDH</sequence>
<proteinExistence type="predicted"/>
<reference evidence="1" key="1">
    <citation type="journal article" date="2023" name="Comput. Struct. Biotechnol. J.">
        <title>Discovery of a novel marine Bacteroidetes with a rich repertoire of carbohydrate-active enzymes.</title>
        <authorList>
            <person name="Chen B."/>
            <person name="Liu G."/>
            <person name="Chen Q."/>
            <person name="Wang H."/>
            <person name="Liu L."/>
            <person name="Tang K."/>
        </authorList>
    </citation>
    <scope>NUCLEOTIDE SEQUENCE</scope>
    <source>
        <strain evidence="1">TK19036</strain>
    </source>
</reference>
<dbReference type="AlphaFoldDB" id="A0AA49GH06"/>
<accession>A0AA49GH06</accession>
<organism evidence="1">
    <name type="scientific">Roseihalotalea indica</name>
    <dbReference type="NCBI Taxonomy" id="2867963"/>
    <lineage>
        <taxon>Bacteria</taxon>
        <taxon>Pseudomonadati</taxon>
        <taxon>Bacteroidota</taxon>
        <taxon>Cytophagia</taxon>
        <taxon>Cytophagales</taxon>
        <taxon>Catalimonadaceae</taxon>
        <taxon>Roseihalotalea</taxon>
    </lineage>
</organism>
<reference evidence="1" key="2">
    <citation type="journal article" date="2024" name="Antonie Van Leeuwenhoek">
        <title>Roseihalotalea indica gen. nov., sp. nov., a halophilic Bacteroidetes from mesopelagic Southwest Indian Ocean with higher carbohydrate metabolic potential.</title>
        <authorList>
            <person name="Chen B."/>
            <person name="Zhang M."/>
            <person name="Lin D."/>
            <person name="Ye J."/>
            <person name="Tang K."/>
        </authorList>
    </citation>
    <scope>NUCLEOTIDE SEQUENCE</scope>
    <source>
        <strain evidence="1">TK19036</strain>
    </source>
</reference>
<gene>
    <name evidence="1" type="ORF">K4G66_18815</name>
</gene>
<dbReference type="EMBL" id="CP120682">
    <property type="protein sequence ID" value="WKN34432.1"/>
    <property type="molecule type" value="Genomic_DNA"/>
</dbReference>
<name>A0AA49GH06_9BACT</name>
<protein>
    <submittedName>
        <fullName evidence="1">DUF2116 family Zn-ribbon domain-containing protein</fullName>
    </submittedName>
</protein>